<evidence type="ECO:0000259" key="2">
    <source>
        <dbReference type="Pfam" id="PF07331"/>
    </source>
</evidence>
<dbReference type="RefSeq" id="WP_311158917.1">
    <property type="nucleotide sequence ID" value="NZ_JAVQLW010000001.1"/>
</dbReference>
<feature type="transmembrane region" description="Helical" evidence="1">
    <location>
        <begin position="38"/>
        <end position="56"/>
    </location>
</feature>
<dbReference type="InterPro" id="IPR009936">
    <property type="entry name" value="DUF1468"/>
</dbReference>
<feature type="transmembrane region" description="Helical" evidence="1">
    <location>
        <begin position="77"/>
        <end position="96"/>
    </location>
</feature>
<keyword evidence="1" id="KW-0812">Transmembrane</keyword>
<feature type="transmembrane region" description="Helical" evidence="1">
    <location>
        <begin position="102"/>
        <end position="118"/>
    </location>
</feature>
<accession>A0ABU2HPP5</accession>
<evidence type="ECO:0000313" key="4">
    <source>
        <dbReference type="Proteomes" id="UP001269144"/>
    </source>
</evidence>
<proteinExistence type="predicted"/>
<feature type="transmembrane region" description="Helical" evidence="1">
    <location>
        <begin position="125"/>
        <end position="147"/>
    </location>
</feature>
<organism evidence="3 4">
    <name type="scientific">Paracoccus aurantius</name>
    <dbReference type="NCBI Taxonomy" id="3073814"/>
    <lineage>
        <taxon>Bacteria</taxon>
        <taxon>Pseudomonadati</taxon>
        <taxon>Pseudomonadota</taxon>
        <taxon>Alphaproteobacteria</taxon>
        <taxon>Rhodobacterales</taxon>
        <taxon>Paracoccaceae</taxon>
        <taxon>Paracoccus</taxon>
    </lineage>
</organism>
<feature type="domain" description="DUF1468" evidence="2">
    <location>
        <begin position="8"/>
        <end position="148"/>
    </location>
</feature>
<evidence type="ECO:0000256" key="1">
    <source>
        <dbReference type="SAM" id="Phobius"/>
    </source>
</evidence>
<dbReference type="Proteomes" id="UP001269144">
    <property type="component" value="Unassembled WGS sequence"/>
</dbReference>
<keyword evidence="1" id="KW-1133">Transmembrane helix</keyword>
<dbReference type="EMBL" id="JAVQLW010000001">
    <property type="protein sequence ID" value="MDS9466727.1"/>
    <property type="molecule type" value="Genomic_DNA"/>
</dbReference>
<keyword evidence="4" id="KW-1185">Reference proteome</keyword>
<name>A0ABU2HPP5_9RHOB</name>
<comment type="caution">
    <text evidence="3">The sequence shown here is derived from an EMBL/GenBank/DDBJ whole genome shotgun (WGS) entry which is preliminary data.</text>
</comment>
<reference evidence="4" key="1">
    <citation type="submission" date="2023-07" db="EMBL/GenBank/DDBJ databases">
        <title>Paracoccus sp. MBLB3053 whole genome sequence.</title>
        <authorList>
            <person name="Hwang C.Y."/>
            <person name="Cho E.-S."/>
            <person name="Seo M.-J."/>
        </authorList>
    </citation>
    <scope>NUCLEOTIDE SEQUENCE [LARGE SCALE GENOMIC DNA]</scope>
    <source>
        <strain evidence="4">MBLB3053</strain>
    </source>
</reference>
<gene>
    <name evidence="3" type="ORF">RGQ15_03910</name>
</gene>
<keyword evidence="1" id="KW-0472">Membrane</keyword>
<sequence>MRLGDRALGVLTLLAGGALFIASLQFSPIPGQKYGAETLPRVVSFLAAGIGLSMLIKGMASEKGQRLVVVSDWARSPAAWARLIGAIALILGYIWFSDLLGFPIAGFALVFALLLLAGTRPLLALPLALATVIILQLSFGKLLLVPLPRGEFLNLPW</sequence>
<dbReference type="Pfam" id="PF07331">
    <property type="entry name" value="TctB"/>
    <property type="match status" value="1"/>
</dbReference>
<evidence type="ECO:0000313" key="3">
    <source>
        <dbReference type="EMBL" id="MDS9466727.1"/>
    </source>
</evidence>
<feature type="transmembrane region" description="Helical" evidence="1">
    <location>
        <begin position="7"/>
        <end position="26"/>
    </location>
</feature>
<protein>
    <submittedName>
        <fullName evidence="3">Tripartite tricarboxylate transporter TctB family protein</fullName>
    </submittedName>
</protein>